<dbReference type="InterPro" id="IPR013783">
    <property type="entry name" value="Ig-like_fold"/>
</dbReference>
<dbReference type="EMBL" id="KZ417705">
    <property type="protein sequence ID" value="PIO53184.1"/>
    <property type="molecule type" value="Genomic_DNA"/>
</dbReference>
<feature type="non-terminal residue" evidence="3">
    <location>
        <position position="210"/>
    </location>
</feature>
<dbReference type="FunFam" id="2.60.40.10:FF:000056">
    <property type="entry name" value="twitchin isoform X4"/>
    <property type="match status" value="1"/>
</dbReference>
<dbReference type="PANTHER" id="PTHR14340">
    <property type="entry name" value="MICROFIBRIL-ASSOCIATED GLYCOPROTEIN 3"/>
    <property type="match status" value="1"/>
</dbReference>
<feature type="domain" description="Fibronectin type-III" evidence="2">
    <location>
        <begin position="122"/>
        <end position="210"/>
    </location>
</feature>
<dbReference type="PROSITE" id="PS50853">
    <property type="entry name" value="FN3"/>
    <property type="match status" value="1"/>
</dbReference>
<dbReference type="InterPro" id="IPR036116">
    <property type="entry name" value="FN3_sf"/>
</dbReference>
<evidence type="ECO:0000256" key="1">
    <source>
        <dbReference type="ARBA" id="ARBA00023319"/>
    </source>
</evidence>
<dbReference type="AlphaFoldDB" id="A0A2G9T5G0"/>
<proteinExistence type="predicted"/>
<dbReference type="PRINTS" id="PR00014">
    <property type="entry name" value="FNTYPEIII"/>
</dbReference>
<dbReference type="InterPro" id="IPR003961">
    <property type="entry name" value="FN3_dom"/>
</dbReference>
<dbReference type="SUPFAM" id="SSF48726">
    <property type="entry name" value="Immunoglobulin"/>
    <property type="match status" value="1"/>
</dbReference>
<dbReference type="OrthoDB" id="504170at2759"/>
<sequence length="210" mass="23038">FDDAGQYVVEADGSKSYTNLHISGKPRIKPSAREMIEVERDENIMLSVGFDCQDDVDATVFLNGSLLREDAKTQVDVLENLVKFCKRQVTKADSGEYTVKLSNELGEATETFLVKVKDVPGPPASICVNEINSDSISISWERPADDGGQPITGYLIEKKEDGRRTFHKVAHVSASKTSYVVEDLEMLTGYILRVAAVNKYGAGEPSETAV</sequence>
<keyword evidence="1" id="KW-0393">Immunoglobulin domain</keyword>
<dbReference type="InterPro" id="IPR013098">
    <property type="entry name" value="Ig_I-set"/>
</dbReference>
<keyword evidence="4" id="KW-1185">Reference proteome</keyword>
<dbReference type="Pfam" id="PF07679">
    <property type="entry name" value="I-set"/>
    <property type="match status" value="1"/>
</dbReference>
<dbReference type="GO" id="GO:0030017">
    <property type="term" value="C:sarcomere"/>
    <property type="evidence" value="ECO:0007669"/>
    <property type="project" value="UniProtKB-ARBA"/>
</dbReference>
<evidence type="ECO:0000313" key="3">
    <source>
        <dbReference type="EMBL" id="PIO53184.1"/>
    </source>
</evidence>
<evidence type="ECO:0000313" key="4">
    <source>
        <dbReference type="Proteomes" id="UP000230423"/>
    </source>
</evidence>
<dbReference type="Pfam" id="PF00041">
    <property type="entry name" value="fn3"/>
    <property type="match status" value="1"/>
</dbReference>
<dbReference type="CDD" id="cd00063">
    <property type="entry name" value="FN3"/>
    <property type="match status" value="1"/>
</dbReference>
<gene>
    <name evidence="3" type="ORF">TELCIR_25491</name>
</gene>
<reference evidence="3 4" key="1">
    <citation type="submission" date="2015-09" db="EMBL/GenBank/DDBJ databases">
        <title>Draft genome of the parasitic nematode Teladorsagia circumcincta isolate WARC Sus (inbred).</title>
        <authorList>
            <person name="Mitreva M."/>
        </authorList>
    </citation>
    <scope>NUCLEOTIDE SEQUENCE [LARGE SCALE GENOMIC DNA]</scope>
    <source>
        <strain evidence="3 4">S</strain>
    </source>
</reference>
<dbReference type="InterPro" id="IPR036179">
    <property type="entry name" value="Ig-like_dom_sf"/>
</dbReference>
<evidence type="ECO:0000259" key="2">
    <source>
        <dbReference type="PROSITE" id="PS50853"/>
    </source>
</evidence>
<name>A0A2G9T5G0_TELCI</name>
<dbReference type="SMART" id="SM00060">
    <property type="entry name" value="FN3"/>
    <property type="match status" value="1"/>
</dbReference>
<accession>A0A2G9T5G0</accession>
<dbReference type="PANTHER" id="PTHR14340:SF9">
    <property type="entry name" value="FIBRONECTIN TYPE-III DOMAIN-CONTAINING PROTEIN"/>
    <property type="match status" value="1"/>
</dbReference>
<feature type="non-terminal residue" evidence="3">
    <location>
        <position position="1"/>
    </location>
</feature>
<dbReference type="SUPFAM" id="SSF49265">
    <property type="entry name" value="Fibronectin type III"/>
    <property type="match status" value="1"/>
</dbReference>
<dbReference type="Gene3D" id="2.60.40.10">
    <property type="entry name" value="Immunoglobulins"/>
    <property type="match status" value="2"/>
</dbReference>
<dbReference type="Proteomes" id="UP000230423">
    <property type="component" value="Unassembled WGS sequence"/>
</dbReference>
<organism evidence="3 4">
    <name type="scientific">Teladorsagia circumcincta</name>
    <name type="common">Brown stomach worm</name>
    <name type="synonym">Ostertagia circumcincta</name>
    <dbReference type="NCBI Taxonomy" id="45464"/>
    <lineage>
        <taxon>Eukaryota</taxon>
        <taxon>Metazoa</taxon>
        <taxon>Ecdysozoa</taxon>
        <taxon>Nematoda</taxon>
        <taxon>Chromadorea</taxon>
        <taxon>Rhabditida</taxon>
        <taxon>Rhabditina</taxon>
        <taxon>Rhabditomorpha</taxon>
        <taxon>Strongyloidea</taxon>
        <taxon>Trichostrongylidae</taxon>
        <taxon>Teladorsagia</taxon>
    </lineage>
</organism>
<protein>
    <submittedName>
        <fullName evidence="3">Fibronectin type III domain protein</fullName>
    </submittedName>
</protein>